<comment type="caution">
    <text evidence="10">The sequence shown here is derived from an EMBL/GenBank/DDBJ whole genome shotgun (WGS) entry which is preliminary data.</text>
</comment>
<accession>A0AAV9BRI7</accession>
<keyword evidence="6" id="KW-0539">Nucleus</keyword>
<dbReference type="GO" id="GO:0003677">
    <property type="term" value="F:DNA binding"/>
    <property type="evidence" value="ECO:0007669"/>
    <property type="project" value="UniProtKB-KW"/>
</dbReference>
<dbReference type="SMART" id="SM00717">
    <property type="entry name" value="SANT"/>
    <property type="match status" value="2"/>
</dbReference>
<keyword evidence="3" id="KW-0805">Transcription regulation</keyword>
<protein>
    <submittedName>
        <fullName evidence="10">Transcription factor GAMYB</fullName>
    </submittedName>
</protein>
<feature type="region of interest" description="Disordered" evidence="7">
    <location>
        <begin position="1"/>
        <end position="28"/>
    </location>
</feature>
<feature type="domain" description="HTH myb-type" evidence="9">
    <location>
        <begin position="72"/>
        <end position="126"/>
    </location>
</feature>
<keyword evidence="11" id="KW-1185">Reference proteome</keyword>
<dbReference type="PANTHER" id="PTHR47995">
    <property type="entry name" value="TRANSCRIPTION FACTOR MYB33-RELATED"/>
    <property type="match status" value="1"/>
</dbReference>
<dbReference type="CDD" id="cd00167">
    <property type="entry name" value="SANT"/>
    <property type="match status" value="2"/>
</dbReference>
<keyword evidence="4" id="KW-0238">DNA-binding</keyword>
<feature type="domain" description="Myb-like" evidence="8">
    <location>
        <begin position="72"/>
        <end position="122"/>
    </location>
</feature>
<evidence type="ECO:0000313" key="11">
    <source>
        <dbReference type="Proteomes" id="UP001179952"/>
    </source>
</evidence>
<dbReference type="AlphaFoldDB" id="A0AAV9BRI7"/>
<dbReference type="PANTHER" id="PTHR47995:SF18">
    <property type="entry name" value="TRANSCRIPTION FACTOR MYB65"/>
    <property type="match status" value="1"/>
</dbReference>
<name>A0AAV9BRI7_ACOGR</name>
<evidence type="ECO:0000256" key="3">
    <source>
        <dbReference type="ARBA" id="ARBA00023015"/>
    </source>
</evidence>
<dbReference type="InterPro" id="IPR017930">
    <property type="entry name" value="Myb_dom"/>
</dbReference>
<gene>
    <name evidence="10" type="ORF">QJS04_geneDACA003553</name>
</gene>
<evidence type="ECO:0000259" key="8">
    <source>
        <dbReference type="PROSITE" id="PS50090"/>
    </source>
</evidence>
<dbReference type="InterPro" id="IPR009057">
    <property type="entry name" value="Homeodomain-like_sf"/>
</dbReference>
<evidence type="ECO:0000256" key="1">
    <source>
        <dbReference type="ARBA" id="ARBA00004123"/>
    </source>
</evidence>
<reference evidence="10" key="1">
    <citation type="journal article" date="2023" name="Nat. Commun.">
        <title>Diploid and tetraploid genomes of Acorus and the evolution of monocots.</title>
        <authorList>
            <person name="Ma L."/>
            <person name="Liu K.W."/>
            <person name="Li Z."/>
            <person name="Hsiao Y.Y."/>
            <person name="Qi Y."/>
            <person name="Fu T."/>
            <person name="Tang G.D."/>
            <person name="Zhang D."/>
            <person name="Sun W.H."/>
            <person name="Liu D.K."/>
            <person name="Li Y."/>
            <person name="Chen G.Z."/>
            <person name="Liu X.D."/>
            <person name="Liao X.Y."/>
            <person name="Jiang Y.T."/>
            <person name="Yu X."/>
            <person name="Hao Y."/>
            <person name="Huang J."/>
            <person name="Zhao X.W."/>
            <person name="Ke S."/>
            <person name="Chen Y.Y."/>
            <person name="Wu W.L."/>
            <person name="Hsu J.L."/>
            <person name="Lin Y.F."/>
            <person name="Huang M.D."/>
            <person name="Li C.Y."/>
            <person name="Huang L."/>
            <person name="Wang Z.W."/>
            <person name="Zhao X."/>
            <person name="Zhong W.Y."/>
            <person name="Peng D.H."/>
            <person name="Ahmad S."/>
            <person name="Lan S."/>
            <person name="Zhang J.S."/>
            <person name="Tsai W.C."/>
            <person name="Van de Peer Y."/>
            <person name="Liu Z.J."/>
        </authorList>
    </citation>
    <scope>NUCLEOTIDE SEQUENCE</scope>
    <source>
        <strain evidence="10">SCP</strain>
    </source>
</reference>
<organism evidence="10 11">
    <name type="scientific">Acorus gramineus</name>
    <name type="common">Dwarf sweet flag</name>
    <dbReference type="NCBI Taxonomy" id="55184"/>
    <lineage>
        <taxon>Eukaryota</taxon>
        <taxon>Viridiplantae</taxon>
        <taxon>Streptophyta</taxon>
        <taxon>Embryophyta</taxon>
        <taxon>Tracheophyta</taxon>
        <taxon>Spermatophyta</taxon>
        <taxon>Magnoliopsida</taxon>
        <taxon>Liliopsida</taxon>
        <taxon>Acoraceae</taxon>
        <taxon>Acorus</taxon>
    </lineage>
</organism>
<keyword evidence="2" id="KW-0677">Repeat</keyword>
<dbReference type="PROSITE" id="PS51294">
    <property type="entry name" value="HTH_MYB"/>
    <property type="match status" value="2"/>
</dbReference>
<dbReference type="EMBL" id="JAUJYN010000002">
    <property type="protein sequence ID" value="KAK1278479.1"/>
    <property type="molecule type" value="Genomic_DNA"/>
</dbReference>
<evidence type="ECO:0000256" key="5">
    <source>
        <dbReference type="ARBA" id="ARBA00023163"/>
    </source>
</evidence>
<evidence type="ECO:0000256" key="7">
    <source>
        <dbReference type="SAM" id="MobiDB-lite"/>
    </source>
</evidence>
<evidence type="ECO:0000256" key="4">
    <source>
        <dbReference type="ARBA" id="ARBA00023125"/>
    </source>
</evidence>
<dbReference type="PROSITE" id="PS50090">
    <property type="entry name" value="MYB_LIKE"/>
    <property type="match status" value="2"/>
</dbReference>
<sequence>MSLVGDGCRARGRTSRAGVSKSEKRRWSPEENQILKDHIYRHGKENWDEVPKRCGLLRSSKSCRLRWLNHLRPNLKKRPFTEEEKQKIAELHKRLGNQWVKIAQHFPGKTDNDIKNYWNSSNKKRQHAGLPICPPELSLQQALNVNQYVDNEPVLPVNNLSYNSAFNMPSQWCAPLQNPSYALIQGSAPSQNQSYVPIEGWAPSQISFNVPIEGYAPLQNLSHVPMEIQCFPAAANTHHGETLFFNKIDTQSYDSEFSMLGNGLAPIQNSHCIPKDLQYRPTATMEQQWPSSSAMKQNVNDQYVAANTPHDELLYLKDMKDVFKDECSDPNPFIPLSCSTSVFGDSTPSIGGIPFHEYLCDRPLYSEYTYP</sequence>
<dbReference type="Pfam" id="PF00249">
    <property type="entry name" value="Myb_DNA-binding"/>
    <property type="match status" value="2"/>
</dbReference>
<proteinExistence type="predicted"/>
<evidence type="ECO:0000256" key="2">
    <source>
        <dbReference type="ARBA" id="ARBA00022737"/>
    </source>
</evidence>
<feature type="domain" description="Myb-like" evidence="8">
    <location>
        <begin position="19"/>
        <end position="71"/>
    </location>
</feature>
<evidence type="ECO:0000259" key="9">
    <source>
        <dbReference type="PROSITE" id="PS51294"/>
    </source>
</evidence>
<reference evidence="10" key="2">
    <citation type="submission" date="2023-06" db="EMBL/GenBank/DDBJ databases">
        <authorList>
            <person name="Ma L."/>
            <person name="Liu K.-W."/>
            <person name="Li Z."/>
            <person name="Hsiao Y.-Y."/>
            <person name="Qi Y."/>
            <person name="Fu T."/>
            <person name="Tang G."/>
            <person name="Zhang D."/>
            <person name="Sun W.-H."/>
            <person name="Liu D.-K."/>
            <person name="Li Y."/>
            <person name="Chen G.-Z."/>
            <person name="Liu X.-D."/>
            <person name="Liao X.-Y."/>
            <person name="Jiang Y.-T."/>
            <person name="Yu X."/>
            <person name="Hao Y."/>
            <person name="Huang J."/>
            <person name="Zhao X.-W."/>
            <person name="Ke S."/>
            <person name="Chen Y.-Y."/>
            <person name="Wu W.-L."/>
            <person name="Hsu J.-L."/>
            <person name="Lin Y.-F."/>
            <person name="Huang M.-D."/>
            <person name="Li C.-Y."/>
            <person name="Huang L."/>
            <person name="Wang Z.-W."/>
            <person name="Zhao X."/>
            <person name="Zhong W.-Y."/>
            <person name="Peng D.-H."/>
            <person name="Ahmad S."/>
            <person name="Lan S."/>
            <person name="Zhang J.-S."/>
            <person name="Tsai W.-C."/>
            <person name="Van De Peer Y."/>
            <person name="Liu Z.-J."/>
        </authorList>
    </citation>
    <scope>NUCLEOTIDE SEQUENCE</scope>
    <source>
        <strain evidence="10">SCP</strain>
        <tissue evidence="10">Leaves</tissue>
    </source>
</reference>
<dbReference type="InterPro" id="IPR001005">
    <property type="entry name" value="SANT/Myb"/>
</dbReference>
<dbReference type="Proteomes" id="UP001179952">
    <property type="component" value="Unassembled WGS sequence"/>
</dbReference>
<dbReference type="Gene3D" id="1.10.10.60">
    <property type="entry name" value="Homeodomain-like"/>
    <property type="match status" value="2"/>
</dbReference>
<evidence type="ECO:0000256" key="6">
    <source>
        <dbReference type="ARBA" id="ARBA00023242"/>
    </source>
</evidence>
<comment type="subcellular location">
    <subcellularLocation>
        <location evidence="1">Nucleus</location>
    </subcellularLocation>
</comment>
<dbReference type="SUPFAM" id="SSF46689">
    <property type="entry name" value="Homeodomain-like"/>
    <property type="match status" value="1"/>
</dbReference>
<evidence type="ECO:0000313" key="10">
    <source>
        <dbReference type="EMBL" id="KAK1278479.1"/>
    </source>
</evidence>
<keyword evidence="5" id="KW-0804">Transcription</keyword>
<feature type="domain" description="HTH myb-type" evidence="9">
    <location>
        <begin position="24"/>
        <end position="71"/>
    </location>
</feature>
<dbReference type="GO" id="GO:0005634">
    <property type="term" value="C:nucleus"/>
    <property type="evidence" value="ECO:0007669"/>
    <property type="project" value="UniProtKB-SubCell"/>
</dbReference>